<feature type="region of interest" description="Disordered" evidence="1">
    <location>
        <begin position="25"/>
        <end position="56"/>
    </location>
</feature>
<dbReference type="HOGENOM" id="CLU_1617759_0_0_5"/>
<dbReference type="STRING" id="1294273.roselon_02209"/>
<evidence type="ECO:0000313" key="2">
    <source>
        <dbReference type="EMBL" id="AHM04549.1"/>
    </source>
</evidence>
<evidence type="ECO:0000313" key="3">
    <source>
        <dbReference type="Proteomes" id="UP000019593"/>
    </source>
</evidence>
<feature type="compositionally biased region" description="Basic and acidic residues" evidence="1">
    <location>
        <begin position="151"/>
        <end position="164"/>
    </location>
</feature>
<accession>W8RTK5</accession>
<keyword evidence="3" id="KW-1185">Reference proteome</keyword>
<reference evidence="2 3" key="1">
    <citation type="submission" date="2013-03" db="EMBL/GenBank/DDBJ databases">
        <authorList>
            <person name="Fiebig A."/>
            <person name="Goeker M."/>
            <person name="Klenk H.-P.P."/>
        </authorList>
    </citation>
    <scope>NUCLEOTIDE SEQUENCE [LARGE SCALE GENOMIC DNA]</scope>
    <source>
        <strain evidence="3">DSM 19469</strain>
    </source>
</reference>
<evidence type="ECO:0000256" key="1">
    <source>
        <dbReference type="SAM" id="MobiDB-lite"/>
    </source>
</evidence>
<name>W8RTK5_9RHOB</name>
<protein>
    <submittedName>
        <fullName evidence="2">Uncharacterized protein</fullName>
    </submittedName>
</protein>
<organism evidence="2 3">
    <name type="scientific">Roseicyclus elongatus DSM 19469</name>
    <dbReference type="NCBI Taxonomy" id="1294273"/>
    <lineage>
        <taxon>Bacteria</taxon>
        <taxon>Pseudomonadati</taxon>
        <taxon>Pseudomonadota</taxon>
        <taxon>Alphaproteobacteria</taxon>
        <taxon>Rhodobacterales</taxon>
        <taxon>Roseobacteraceae</taxon>
        <taxon>Roseicyclus</taxon>
    </lineage>
</organism>
<dbReference type="KEGG" id="red:roselon_02209"/>
<sequence>MGPRWHGGGAGHVCHPFGVSRPWFDGGLHRQSGKNAPASARGGTGAPAPTVGSTAELDSVLDPSWPLLRGPLRRAKQRQTWQNRPFAGVAPCARSRHRKTRCRHLALRWDLRVAVASPCNPATTDHSSLHVFGRTLHENLDQHVGGPGLGNDRHGDGRHPGLGQ</sequence>
<feature type="region of interest" description="Disordered" evidence="1">
    <location>
        <begin position="140"/>
        <end position="164"/>
    </location>
</feature>
<gene>
    <name evidence="2" type="ORF">roselon_02209</name>
</gene>
<dbReference type="Proteomes" id="UP000019593">
    <property type="component" value="Chromosome"/>
</dbReference>
<proteinExistence type="predicted"/>
<dbReference type="AlphaFoldDB" id="W8RTK5"/>
<dbReference type="EMBL" id="CP004372">
    <property type="protein sequence ID" value="AHM04549.1"/>
    <property type="molecule type" value="Genomic_DNA"/>
</dbReference>